<dbReference type="InterPro" id="IPR027806">
    <property type="entry name" value="HARBI1_dom"/>
</dbReference>
<keyword evidence="10" id="KW-1185">Reference proteome</keyword>
<evidence type="ECO:0000313" key="10">
    <source>
        <dbReference type="Proteomes" id="UP000037035"/>
    </source>
</evidence>
<evidence type="ECO:0000256" key="5">
    <source>
        <dbReference type="ARBA" id="ARBA00022723"/>
    </source>
</evidence>
<dbReference type="InterPro" id="IPR045249">
    <property type="entry name" value="HARBI1-like"/>
</dbReference>
<evidence type="ECO:0000256" key="1">
    <source>
        <dbReference type="ARBA" id="ARBA00001968"/>
    </source>
</evidence>
<evidence type="ECO:0000256" key="2">
    <source>
        <dbReference type="ARBA" id="ARBA00004123"/>
    </source>
</evidence>
<evidence type="ECO:0000256" key="7">
    <source>
        <dbReference type="ARBA" id="ARBA00023242"/>
    </source>
</evidence>
<keyword evidence="4" id="KW-0540">Nuclease</keyword>
<dbReference type="EMBL" id="LAVV01007830">
    <property type="protein sequence ID" value="KNZ54636.1"/>
    <property type="molecule type" value="Genomic_DNA"/>
</dbReference>
<dbReference type="PANTHER" id="PTHR22930">
    <property type="match status" value="1"/>
</dbReference>
<reference evidence="9 10" key="1">
    <citation type="submission" date="2015-08" db="EMBL/GenBank/DDBJ databases">
        <title>Next Generation Sequencing and Analysis of the Genome of Puccinia sorghi L Schw, the Causal Agent of Maize Common Rust.</title>
        <authorList>
            <person name="Rochi L."/>
            <person name="Burguener G."/>
            <person name="Darino M."/>
            <person name="Turjanski A."/>
            <person name="Kreff E."/>
            <person name="Dieguez M.J."/>
            <person name="Sacco F."/>
        </authorList>
    </citation>
    <scope>NUCLEOTIDE SEQUENCE [LARGE SCALE GENOMIC DNA]</scope>
    <source>
        <strain evidence="9 10">RO10H11247</strain>
    </source>
</reference>
<name>A0A0L6V1J2_9BASI</name>
<comment type="cofactor">
    <cofactor evidence="1">
        <name>a divalent metal cation</name>
        <dbReference type="ChEBI" id="CHEBI:60240"/>
    </cofactor>
</comment>
<evidence type="ECO:0000256" key="6">
    <source>
        <dbReference type="ARBA" id="ARBA00022801"/>
    </source>
</evidence>
<keyword evidence="5" id="KW-0479">Metal-binding</keyword>
<organism evidence="9 10">
    <name type="scientific">Puccinia sorghi</name>
    <dbReference type="NCBI Taxonomy" id="27349"/>
    <lineage>
        <taxon>Eukaryota</taxon>
        <taxon>Fungi</taxon>
        <taxon>Dikarya</taxon>
        <taxon>Basidiomycota</taxon>
        <taxon>Pucciniomycotina</taxon>
        <taxon>Pucciniomycetes</taxon>
        <taxon>Pucciniales</taxon>
        <taxon>Pucciniaceae</taxon>
        <taxon>Puccinia</taxon>
    </lineage>
</organism>
<comment type="caution">
    <text evidence="9">The sequence shown here is derived from an EMBL/GenBank/DDBJ whole genome shotgun (WGS) entry which is preliminary data.</text>
</comment>
<dbReference type="GO" id="GO:0005634">
    <property type="term" value="C:nucleus"/>
    <property type="evidence" value="ECO:0007669"/>
    <property type="project" value="UniProtKB-SubCell"/>
</dbReference>
<dbReference type="AlphaFoldDB" id="A0A0L6V1J2"/>
<evidence type="ECO:0000313" key="9">
    <source>
        <dbReference type="EMBL" id="KNZ54636.1"/>
    </source>
</evidence>
<gene>
    <name evidence="9" type="ORF">VP01_2896g2</name>
</gene>
<dbReference type="GO" id="GO:0046872">
    <property type="term" value="F:metal ion binding"/>
    <property type="evidence" value="ECO:0007669"/>
    <property type="project" value="UniProtKB-KW"/>
</dbReference>
<dbReference type="OrthoDB" id="3233403at2759"/>
<dbReference type="Proteomes" id="UP000037035">
    <property type="component" value="Unassembled WGS sequence"/>
</dbReference>
<dbReference type="Pfam" id="PF13359">
    <property type="entry name" value="DDE_Tnp_4"/>
    <property type="match status" value="1"/>
</dbReference>
<sequence length="500" mass="56315">MVGFTLRPQCCRSHTGAVRAVSNTVQKLVAIIKRPHKIIKCNKLSTGNRVTCKKSANLPTAQANASSLPPKSYDQHVAIWHYIMVQRAVREERTTYIRAQRVAFERPPRWEPWMDDRIPAVRFVELFRMSLADFSWLAEELHKYLAQDPLGQGQPLSVEAQVGVGLYRLAHGSSFVTIAHVFSIGKETADKASDRFPALDRREQWDEIMDSFERRRGIPQVVGTIDGTHIPVATPADDDWKGYINGKGWASIVFQCVVDAEGNFRNVNKWRWGTTAVFSACWSKLASNATTAPMIPPGTFLVGDAGYPRNANILIPYPSVVNPANEWFNFLQSSTRMVNASPGRARNNIFACMILHNILNRRGALYLQSWDDRSQQESRFGELSVKQGELPSTEQLPNNNLLSISMSTKRDIIRDFLPRSAWTSEAPLHQGGLMVSNELGPWSDSTMNYNHPSMHVVQWDACDQKELAEEEFIAGAVEGSPFFLVGLYRFTRACHRLCCC</sequence>
<evidence type="ECO:0000259" key="8">
    <source>
        <dbReference type="Pfam" id="PF13359"/>
    </source>
</evidence>
<keyword evidence="6" id="KW-0378">Hydrolase</keyword>
<evidence type="ECO:0000256" key="4">
    <source>
        <dbReference type="ARBA" id="ARBA00022722"/>
    </source>
</evidence>
<dbReference type="GO" id="GO:0004518">
    <property type="term" value="F:nuclease activity"/>
    <property type="evidence" value="ECO:0007669"/>
    <property type="project" value="UniProtKB-KW"/>
</dbReference>
<dbReference type="VEuPathDB" id="FungiDB:VP01_2896g2"/>
<accession>A0A0L6V1J2</accession>
<comment type="similarity">
    <text evidence="3">Belongs to the HARBI1 family.</text>
</comment>
<dbReference type="PANTHER" id="PTHR22930:SF85">
    <property type="entry name" value="GH03217P-RELATED"/>
    <property type="match status" value="1"/>
</dbReference>
<feature type="domain" description="DDE Tnp4" evidence="8">
    <location>
        <begin position="225"/>
        <end position="338"/>
    </location>
</feature>
<protein>
    <recommendedName>
        <fullName evidence="8">DDE Tnp4 domain-containing protein</fullName>
    </recommendedName>
</protein>
<evidence type="ECO:0000256" key="3">
    <source>
        <dbReference type="ARBA" id="ARBA00006958"/>
    </source>
</evidence>
<comment type="subcellular location">
    <subcellularLocation>
        <location evidence="2">Nucleus</location>
    </subcellularLocation>
</comment>
<dbReference type="GO" id="GO:0016787">
    <property type="term" value="F:hydrolase activity"/>
    <property type="evidence" value="ECO:0007669"/>
    <property type="project" value="UniProtKB-KW"/>
</dbReference>
<proteinExistence type="inferred from homology"/>
<keyword evidence="7" id="KW-0539">Nucleus</keyword>